<keyword evidence="6 8" id="KW-1133">Transmembrane helix</keyword>
<evidence type="ECO:0000256" key="5">
    <source>
        <dbReference type="ARBA" id="ARBA00022692"/>
    </source>
</evidence>
<organism evidence="9 10">
    <name type="scientific">Candidatus Allofournierella merdipullorum</name>
    <dbReference type="NCBI Taxonomy" id="2838595"/>
    <lineage>
        <taxon>Bacteria</taxon>
        <taxon>Bacillati</taxon>
        <taxon>Bacillota</taxon>
        <taxon>Clostridia</taxon>
        <taxon>Eubacteriales</taxon>
        <taxon>Oscillospiraceae</taxon>
        <taxon>Allofournierella</taxon>
    </lineage>
</organism>
<evidence type="ECO:0000313" key="10">
    <source>
        <dbReference type="Proteomes" id="UP000824035"/>
    </source>
</evidence>
<sequence length="476" mass="51700">MALRCLYKLALWAAAVFFAVVLAVCLLSVGIWSALLAAAALAVLFALRPLLAGLTETGARRAFWVLFALFALAAGAFAFAVRVEPAWDFGRVYHGALEITSSGAIRIDWQYFLESNNNFFLALVLAPVFIAGSILGLSPLASGILFNLAAIDGSVLLLWAAAKRRWGAKWALAAALACFACAGLWLYGPIFYTDTLSMPFVSLGLYLAQRWSEGKRSPWLAAAMGLAAFLAFRLKPTAFFLYLALALLWLLRRGGALKAVAAGLAVFAVCMAGWQVWLGHNPVLDTGAIEEYRLPPLHYVMMGLKNPGGYDESDHLASQALPDAAARTAHAREEILRRLADYGPLGFLDHLRQKLAYTWADGSWFGSHKLGIDPIDPGVLRQWVADSGEHWPVFQCLVNAQQLLICLGLAACAVWQARRGEQGDSLLWAALVTLLGAGLFLLVWETRSRYLVGLLPLILTVSARGLGAIFALRPKK</sequence>
<evidence type="ECO:0000256" key="7">
    <source>
        <dbReference type="ARBA" id="ARBA00023136"/>
    </source>
</evidence>
<comment type="subcellular location">
    <subcellularLocation>
        <location evidence="1">Cell membrane</location>
        <topology evidence="1">Multi-pass membrane protein</topology>
    </subcellularLocation>
</comment>
<dbReference type="AlphaFoldDB" id="A0A9D2E4X0"/>
<feature type="transmembrane region" description="Helical" evidence="8">
    <location>
        <begin position="450"/>
        <end position="472"/>
    </location>
</feature>
<dbReference type="GO" id="GO:0009103">
    <property type="term" value="P:lipopolysaccharide biosynthetic process"/>
    <property type="evidence" value="ECO:0007669"/>
    <property type="project" value="UniProtKB-ARBA"/>
</dbReference>
<evidence type="ECO:0008006" key="11">
    <source>
        <dbReference type="Google" id="ProtNLM"/>
    </source>
</evidence>
<feature type="transmembrane region" description="Helical" evidence="8">
    <location>
        <begin position="63"/>
        <end position="81"/>
    </location>
</feature>
<feature type="transmembrane region" description="Helical" evidence="8">
    <location>
        <begin position="170"/>
        <end position="192"/>
    </location>
</feature>
<dbReference type="EMBL" id="DXBV01000072">
    <property type="protein sequence ID" value="HIZ31064.1"/>
    <property type="molecule type" value="Genomic_DNA"/>
</dbReference>
<evidence type="ECO:0000256" key="8">
    <source>
        <dbReference type="SAM" id="Phobius"/>
    </source>
</evidence>
<reference evidence="9" key="1">
    <citation type="journal article" date="2021" name="PeerJ">
        <title>Extensive microbial diversity within the chicken gut microbiome revealed by metagenomics and culture.</title>
        <authorList>
            <person name="Gilroy R."/>
            <person name="Ravi A."/>
            <person name="Getino M."/>
            <person name="Pursley I."/>
            <person name="Horton D.L."/>
            <person name="Alikhan N.F."/>
            <person name="Baker D."/>
            <person name="Gharbi K."/>
            <person name="Hall N."/>
            <person name="Watson M."/>
            <person name="Adriaenssens E.M."/>
            <person name="Foster-Nyarko E."/>
            <person name="Jarju S."/>
            <person name="Secka A."/>
            <person name="Antonio M."/>
            <person name="Oren A."/>
            <person name="Chaudhuri R.R."/>
            <person name="La Ragione R."/>
            <person name="Hildebrand F."/>
            <person name="Pallen M.J."/>
        </authorList>
    </citation>
    <scope>NUCLEOTIDE SEQUENCE</scope>
    <source>
        <strain evidence="9">ChiGjej4B4-18154</strain>
    </source>
</reference>
<comment type="caution">
    <text evidence="9">The sequence shown here is derived from an EMBL/GenBank/DDBJ whole genome shotgun (WGS) entry which is preliminary data.</text>
</comment>
<dbReference type="PANTHER" id="PTHR33908">
    <property type="entry name" value="MANNOSYLTRANSFERASE YKCB-RELATED"/>
    <property type="match status" value="1"/>
</dbReference>
<accession>A0A9D2E4X0</accession>
<keyword evidence="2" id="KW-1003">Cell membrane</keyword>
<evidence type="ECO:0000256" key="3">
    <source>
        <dbReference type="ARBA" id="ARBA00022676"/>
    </source>
</evidence>
<evidence type="ECO:0000256" key="6">
    <source>
        <dbReference type="ARBA" id="ARBA00022989"/>
    </source>
</evidence>
<evidence type="ECO:0000256" key="1">
    <source>
        <dbReference type="ARBA" id="ARBA00004651"/>
    </source>
</evidence>
<reference evidence="9" key="2">
    <citation type="submission" date="2021-04" db="EMBL/GenBank/DDBJ databases">
        <authorList>
            <person name="Gilroy R."/>
        </authorList>
    </citation>
    <scope>NUCLEOTIDE SEQUENCE</scope>
    <source>
        <strain evidence="9">ChiGjej4B4-18154</strain>
    </source>
</reference>
<dbReference type="InterPro" id="IPR050297">
    <property type="entry name" value="LipidA_mod_glycosyltrf_83"/>
</dbReference>
<feature type="transmembrane region" description="Helical" evidence="8">
    <location>
        <begin position="426"/>
        <end position="444"/>
    </location>
</feature>
<evidence type="ECO:0000256" key="4">
    <source>
        <dbReference type="ARBA" id="ARBA00022679"/>
    </source>
</evidence>
<feature type="transmembrane region" description="Helical" evidence="8">
    <location>
        <begin position="257"/>
        <end position="277"/>
    </location>
</feature>
<dbReference type="Proteomes" id="UP000824035">
    <property type="component" value="Unassembled WGS sequence"/>
</dbReference>
<protein>
    <recommendedName>
        <fullName evidence="11">Glycosyltransferase RgtA/B/C/D-like domain-containing protein</fullName>
    </recommendedName>
</protein>
<evidence type="ECO:0000256" key="2">
    <source>
        <dbReference type="ARBA" id="ARBA00022475"/>
    </source>
</evidence>
<dbReference type="PANTHER" id="PTHR33908:SF11">
    <property type="entry name" value="MEMBRANE PROTEIN"/>
    <property type="match status" value="1"/>
</dbReference>
<feature type="transmembrane region" description="Helical" evidence="8">
    <location>
        <begin position="33"/>
        <end position="51"/>
    </location>
</feature>
<dbReference type="GO" id="GO:0016763">
    <property type="term" value="F:pentosyltransferase activity"/>
    <property type="evidence" value="ECO:0007669"/>
    <property type="project" value="TreeGrafter"/>
</dbReference>
<proteinExistence type="predicted"/>
<keyword evidence="4" id="KW-0808">Transferase</keyword>
<evidence type="ECO:0000313" key="9">
    <source>
        <dbReference type="EMBL" id="HIZ31064.1"/>
    </source>
</evidence>
<keyword evidence="5 8" id="KW-0812">Transmembrane</keyword>
<dbReference type="GO" id="GO:0005886">
    <property type="term" value="C:plasma membrane"/>
    <property type="evidence" value="ECO:0007669"/>
    <property type="project" value="UniProtKB-SubCell"/>
</dbReference>
<keyword evidence="7 8" id="KW-0472">Membrane</keyword>
<keyword evidence="3" id="KW-0328">Glycosyltransferase</keyword>
<gene>
    <name evidence="9" type="ORF">H9813_07550</name>
</gene>
<name>A0A9D2E4X0_9FIRM</name>
<feature type="transmembrane region" description="Helical" evidence="8">
    <location>
        <begin position="219"/>
        <end position="250"/>
    </location>
</feature>
<feature type="transmembrane region" description="Helical" evidence="8">
    <location>
        <begin position="119"/>
        <end position="149"/>
    </location>
</feature>